<dbReference type="GO" id="GO:0000981">
    <property type="term" value="F:DNA-binding transcription factor activity, RNA polymerase II-specific"/>
    <property type="evidence" value="ECO:0007669"/>
    <property type="project" value="TreeGrafter"/>
</dbReference>
<feature type="region of interest" description="Disordered" evidence="4">
    <location>
        <begin position="52"/>
        <end position="97"/>
    </location>
</feature>
<keyword evidence="2 3" id="KW-0539">Nucleus</keyword>
<feature type="domain" description="HMG box" evidence="5">
    <location>
        <begin position="95"/>
        <end position="164"/>
    </location>
</feature>
<accession>A0AAW0CNQ3</accession>
<dbReference type="CDD" id="cd01389">
    <property type="entry name" value="HMG-box_ROX1-like"/>
    <property type="match status" value="1"/>
</dbReference>
<feature type="compositionally biased region" description="Low complexity" evidence="4">
    <location>
        <begin position="12"/>
        <end position="24"/>
    </location>
</feature>
<feature type="region of interest" description="Disordered" evidence="4">
    <location>
        <begin position="175"/>
        <end position="196"/>
    </location>
</feature>
<dbReference type="PROSITE" id="PS50118">
    <property type="entry name" value="HMG_BOX_2"/>
    <property type="match status" value="1"/>
</dbReference>
<dbReference type="PANTHER" id="PTHR45789">
    <property type="entry name" value="FI18025P1"/>
    <property type="match status" value="1"/>
</dbReference>
<dbReference type="Gene3D" id="1.10.30.10">
    <property type="entry name" value="High mobility group box domain"/>
    <property type="match status" value="1"/>
</dbReference>
<sequence length="630" mass="69140">MPVTRSRRRSSLPHLLSPPSKTLPGTYSASAIAVPSLPHRLTFCPNVTPVTYSSSTPDDLDDTTDAGLFPPSEEPSQTTSKRRQPPGKRRSQGYIPRPPNAFMLFRADFVKQKHVPGSIETNHSSLSRIIGNCWRSLPAQDKRIWEIKAKHAKEKHKQEFPDYKFKPVHKKKNKAGAAVPASSADSSLKSTPTPVPAAEKPVIQISTEPRKSAKRLAREEAAKQARDEFLTQLLLLGHRGDTLQEQMAEYDEQVRLQRDFEAPSSDSETEWDDSHSVSASDATTLLGADDSFSSNGKLHLPPSSTSTSSPAPTWSNPFANNAPIDWQQPAASTSSWGMMRRPSSVPPMGSNGMGMDVDMSSAFYTWQQPQQDFTATQGEFRPPSPSPSQFPPVGISSYAQQQGQIYAPQPTQKLPSFSQYLPPQTQDDFNPRLSFGFSQWNMGFPASAGSFNPRGSISHEHRMLLGGRRASSAQGMRRSWGTASQAQSWGWPGMWQPQQTQESGELQRDDEPLPEVDTSLFNPGFGFGGAEEPQLHTQEVEVAGAGSPGAVEVAVSPLDPVPVYQEAGMPPSAFSTHAPTPEYTHAQEEYVYHAQESTIDLSRPSFVMAYPPSVPIDSEEYARYTAGVQC</sequence>
<dbReference type="InterPro" id="IPR009071">
    <property type="entry name" value="HMG_box_dom"/>
</dbReference>
<evidence type="ECO:0000256" key="4">
    <source>
        <dbReference type="SAM" id="MobiDB-lite"/>
    </source>
</evidence>
<dbReference type="GO" id="GO:0005634">
    <property type="term" value="C:nucleus"/>
    <property type="evidence" value="ECO:0007669"/>
    <property type="project" value="UniProtKB-UniRule"/>
</dbReference>
<feature type="DNA-binding region" description="HMG box" evidence="3">
    <location>
        <begin position="95"/>
        <end position="164"/>
    </location>
</feature>
<evidence type="ECO:0000259" key="5">
    <source>
        <dbReference type="PROSITE" id="PS50118"/>
    </source>
</evidence>
<dbReference type="InterPro" id="IPR051356">
    <property type="entry name" value="SOX/SOX-like_TF"/>
</dbReference>
<feature type="region of interest" description="Disordered" evidence="4">
    <location>
        <begin position="287"/>
        <end position="325"/>
    </location>
</feature>
<protein>
    <recommendedName>
        <fullName evidence="5">HMG box domain-containing protein</fullName>
    </recommendedName>
</protein>
<evidence type="ECO:0000313" key="6">
    <source>
        <dbReference type="EMBL" id="KAK7041509.1"/>
    </source>
</evidence>
<evidence type="ECO:0000313" key="7">
    <source>
        <dbReference type="Proteomes" id="UP001383192"/>
    </source>
</evidence>
<evidence type="ECO:0000256" key="3">
    <source>
        <dbReference type="PROSITE-ProRule" id="PRU00267"/>
    </source>
</evidence>
<dbReference type="GO" id="GO:0000978">
    <property type="term" value="F:RNA polymerase II cis-regulatory region sequence-specific DNA binding"/>
    <property type="evidence" value="ECO:0007669"/>
    <property type="project" value="TreeGrafter"/>
</dbReference>
<feature type="region of interest" description="Disordered" evidence="4">
    <location>
        <begin position="470"/>
        <end position="514"/>
    </location>
</feature>
<dbReference type="InterPro" id="IPR036910">
    <property type="entry name" value="HMG_box_dom_sf"/>
</dbReference>
<name>A0AAW0CNQ3_9AGAR</name>
<dbReference type="Proteomes" id="UP001383192">
    <property type="component" value="Unassembled WGS sequence"/>
</dbReference>
<dbReference type="Pfam" id="PF00505">
    <property type="entry name" value="HMG_box"/>
    <property type="match status" value="1"/>
</dbReference>
<dbReference type="PANTHER" id="PTHR45789:SF2">
    <property type="entry name" value="FI18025P1"/>
    <property type="match status" value="1"/>
</dbReference>
<evidence type="ECO:0000256" key="2">
    <source>
        <dbReference type="ARBA" id="ARBA00023242"/>
    </source>
</evidence>
<reference evidence="6 7" key="1">
    <citation type="submission" date="2024-01" db="EMBL/GenBank/DDBJ databases">
        <title>A draft genome for a cacao thread blight-causing isolate of Paramarasmius palmivorus.</title>
        <authorList>
            <person name="Baruah I.K."/>
            <person name="Bukari Y."/>
            <person name="Amoako-Attah I."/>
            <person name="Meinhardt L.W."/>
            <person name="Bailey B.A."/>
            <person name="Cohen S.P."/>
        </authorList>
    </citation>
    <scope>NUCLEOTIDE SEQUENCE [LARGE SCALE GENOMIC DNA]</scope>
    <source>
        <strain evidence="6 7">GH-12</strain>
    </source>
</reference>
<dbReference type="AlphaFoldDB" id="A0AAW0CNQ3"/>
<feature type="region of interest" description="Disordered" evidence="4">
    <location>
        <begin position="1"/>
        <end position="27"/>
    </location>
</feature>
<feature type="compositionally biased region" description="Low complexity" evidence="4">
    <location>
        <begin position="301"/>
        <end position="317"/>
    </location>
</feature>
<organism evidence="6 7">
    <name type="scientific">Paramarasmius palmivorus</name>
    <dbReference type="NCBI Taxonomy" id="297713"/>
    <lineage>
        <taxon>Eukaryota</taxon>
        <taxon>Fungi</taxon>
        <taxon>Dikarya</taxon>
        <taxon>Basidiomycota</taxon>
        <taxon>Agaricomycotina</taxon>
        <taxon>Agaricomycetes</taxon>
        <taxon>Agaricomycetidae</taxon>
        <taxon>Agaricales</taxon>
        <taxon>Marasmiineae</taxon>
        <taxon>Marasmiaceae</taxon>
        <taxon>Paramarasmius</taxon>
    </lineage>
</organism>
<feature type="compositionally biased region" description="Basic residues" evidence="4">
    <location>
        <begin position="80"/>
        <end position="91"/>
    </location>
</feature>
<evidence type="ECO:0000256" key="1">
    <source>
        <dbReference type="ARBA" id="ARBA00023125"/>
    </source>
</evidence>
<keyword evidence="7" id="KW-1185">Reference proteome</keyword>
<dbReference type="SMART" id="SM00398">
    <property type="entry name" value="HMG"/>
    <property type="match status" value="1"/>
</dbReference>
<feature type="compositionally biased region" description="Polar residues" evidence="4">
    <location>
        <begin position="183"/>
        <end position="192"/>
    </location>
</feature>
<dbReference type="EMBL" id="JAYKXP010000034">
    <property type="protein sequence ID" value="KAK7041509.1"/>
    <property type="molecule type" value="Genomic_DNA"/>
</dbReference>
<dbReference type="SUPFAM" id="SSF47095">
    <property type="entry name" value="HMG-box"/>
    <property type="match status" value="1"/>
</dbReference>
<proteinExistence type="predicted"/>
<feature type="region of interest" description="Disordered" evidence="4">
    <location>
        <begin position="373"/>
        <end position="392"/>
    </location>
</feature>
<comment type="caution">
    <text evidence="6">The sequence shown here is derived from an EMBL/GenBank/DDBJ whole genome shotgun (WGS) entry which is preliminary data.</text>
</comment>
<gene>
    <name evidence="6" type="ORF">VNI00_009378</name>
</gene>
<keyword evidence="1 3" id="KW-0238">DNA-binding</keyword>
<feature type="compositionally biased region" description="Basic residues" evidence="4">
    <location>
        <begin position="1"/>
        <end position="11"/>
    </location>
</feature>